<reference evidence="2 3" key="1">
    <citation type="submission" date="2023-07" db="EMBL/GenBank/DDBJ databases">
        <title>Sorghum-associated microbial communities from plants grown in Nebraska, USA.</title>
        <authorList>
            <person name="Schachtman D."/>
        </authorList>
    </citation>
    <scope>NUCLEOTIDE SEQUENCE [LARGE SCALE GENOMIC DNA]</scope>
    <source>
        <strain evidence="2 3">4256</strain>
    </source>
</reference>
<keyword evidence="3" id="KW-1185">Reference proteome</keyword>
<proteinExistence type="predicted"/>
<dbReference type="Proteomes" id="UP001267638">
    <property type="component" value="Unassembled WGS sequence"/>
</dbReference>
<keyword evidence="1" id="KW-1133">Transmembrane helix</keyword>
<sequence length="77" mass="8330">MQDPYLYLAMALTTLAGVAIIAVTALRGWNGWLALKRAELNRRADDAAPPSAVARIEVADLKERIRKLEAIAAGVDL</sequence>
<feature type="transmembrane region" description="Helical" evidence="1">
    <location>
        <begin position="6"/>
        <end position="26"/>
    </location>
</feature>
<dbReference type="RefSeq" id="WP_310224037.1">
    <property type="nucleotide sequence ID" value="NZ_JAVDWV010000008.1"/>
</dbReference>
<keyword evidence="1" id="KW-0812">Transmembrane</keyword>
<protein>
    <submittedName>
        <fullName evidence="2">Uncharacterized protein</fullName>
    </submittedName>
</protein>
<accession>A0ABU1X102</accession>
<evidence type="ECO:0000313" key="2">
    <source>
        <dbReference type="EMBL" id="MDR7155129.1"/>
    </source>
</evidence>
<name>A0ABU1X102_SPHXE</name>
<comment type="caution">
    <text evidence="2">The sequence shown here is derived from an EMBL/GenBank/DDBJ whole genome shotgun (WGS) entry which is preliminary data.</text>
</comment>
<organism evidence="2 3">
    <name type="scientific">Sphingobium xenophagum</name>
    <dbReference type="NCBI Taxonomy" id="121428"/>
    <lineage>
        <taxon>Bacteria</taxon>
        <taxon>Pseudomonadati</taxon>
        <taxon>Pseudomonadota</taxon>
        <taxon>Alphaproteobacteria</taxon>
        <taxon>Sphingomonadales</taxon>
        <taxon>Sphingomonadaceae</taxon>
        <taxon>Sphingobium</taxon>
    </lineage>
</organism>
<evidence type="ECO:0000313" key="3">
    <source>
        <dbReference type="Proteomes" id="UP001267638"/>
    </source>
</evidence>
<gene>
    <name evidence="2" type="ORF">J2W40_001951</name>
</gene>
<keyword evidence="1" id="KW-0472">Membrane</keyword>
<evidence type="ECO:0000256" key="1">
    <source>
        <dbReference type="SAM" id="Phobius"/>
    </source>
</evidence>
<dbReference type="EMBL" id="JAVDWV010000008">
    <property type="protein sequence ID" value="MDR7155129.1"/>
    <property type="molecule type" value="Genomic_DNA"/>
</dbReference>